<dbReference type="Gene3D" id="6.20.250.60">
    <property type="match status" value="1"/>
</dbReference>
<feature type="domain" description="Association with the SNF1 complex (ASC)" evidence="3">
    <location>
        <begin position="429"/>
        <end position="537"/>
    </location>
</feature>
<evidence type="ECO:0000313" key="4">
    <source>
        <dbReference type="EMBL" id="TKA79998.1"/>
    </source>
</evidence>
<proteinExistence type="inferred from homology"/>
<dbReference type="STRING" id="329884.A0A4U0XVY5"/>
<feature type="compositionally biased region" description="Low complexity" evidence="2">
    <location>
        <begin position="51"/>
        <end position="66"/>
    </location>
</feature>
<dbReference type="AlphaFoldDB" id="A0A4U0XVY5"/>
<keyword evidence="5" id="KW-1185">Reference proteome</keyword>
<dbReference type="PANTHER" id="PTHR10343:SF84">
    <property type="entry name" value="5'-AMP-ACTIVATED PROTEIN KINASE SUBUNIT BETA-1"/>
    <property type="match status" value="1"/>
</dbReference>
<dbReference type="Pfam" id="PF04739">
    <property type="entry name" value="AMPKBI"/>
    <property type="match status" value="1"/>
</dbReference>
<protein>
    <recommendedName>
        <fullName evidence="3">Association with the SNF1 complex (ASC) domain-containing protein</fullName>
    </recommendedName>
</protein>
<dbReference type="GO" id="GO:0019901">
    <property type="term" value="F:protein kinase binding"/>
    <property type="evidence" value="ECO:0007669"/>
    <property type="project" value="TreeGrafter"/>
</dbReference>
<dbReference type="Gene3D" id="2.60.40.10">
    <property type="entry name" value="Immunoglobulins"/>
    <property type="match status" value="1"/>
</dbReference>
<evidence type="ECO:0000256" key="2">
    <source>
        <dbReference type="SAM" id="MobiDB-lite"/>
    </source>
</evidence>
<dbReference type="SMART" id="SM01010">
    <property type="entry name" value="AMPKBI"/>
    <property type="match status" value="1"/>
</dbReference>
<feature type="compositionally biased region" description="Low complexity" evidence="2">
    <location>
        <begin position="1"/>
        <end position="13"/>
    </location>
</feature>
<dbReference type="InterPro" id="IPR014756">
    <property type="entry name" value="Ig_E-set"/>
</dbReference>
<dbReference type="InterPro" id="IPR013783">
    <property type="entry name" value="Ig-like_fold"/>
</dbReference>
<dbReference type="EMBL" id="NAJQ01000079">
    <property type="protein sequence ID" value="TKA79998.1"/>
    <property type="molecule type" value="Genomic_DNA"/>
</dbReference>
<evidence type="ECO:0000259" key="3">
    <source>
        <dbReference type="SMART" id="SM01010"/>
    </source>
</evidence>
<dbReference type="PANTHER" id="PTHR10343">
    <property type="entry name" value="5'-AMP-ACTIVATED PROTEIN KINASE , BETA SUBUNIT"/>
    <property type="match status" value="1"/>
</dbReference>
<feature type="compositionally biased region" description="Low complexity" evidence="2">
    <location>
        <begin position="133"/>
        <end position="144"/>
    </location>
</feature>
<feature type="compositionally biased region" description="Basic and acidic residues" evidence="2">
    <location>
        <begin position="411"/>
        <end position="423"/>
    </location>
</feature>
<gene>
    <name evidence="4" type="ORF">B0A55_02089</name>
</gene>
<reference evidence="4 5" key="1">
    <citation type="submission" date="2017-03" db="EMBL/GenBank/DDBJ databases">
        <title>Genomes of endolithic fungi from Antarctica.</title>
        <authorList>
            <person name="Coleine C."/>
            <person name="Masonjones S."/>
            <person name="Stajich J.E."/>
        </authorList>
    </citation>
    <scope>NUCLEOTIDE SEQUENCE [LARGE SCALE GENOMIC DNA]</scope>
    <source>
        <strain evidence="4 5">CCFEE 5184</strain>
    </source>
</reference>
<dbReference type="OrthoDB" id="531008at2759"/>
<evidence type="ECO:0000256" key="1">
    <source>
        <dbReference type="ARBA" id="ARBA00010926"/>
    </source>
</evidence>
<dbReference type="SUPFAM" id="SSF81296">
    <property type="entry name" value="E set domains"/>
    <property type="match status" value="1"/>
</dbReference>
<feature type="compositionally biased region" description="Polar residues" evidence="2">
    <location>
        <begin position="97"/>
        <end position="111"/>
    </location>
</feature>
<accession>A0A4U0XVY5</accession>
<dbReference type="CDD" id="cd02859">
    <property type="entry name" value="E_set_AMPKbeta_like_N"/>
    <property type="match status" value="1"/>
</dbReference>
<sequence>MGNSQSQNEESNSPVSGKRAQQTQRAGEVSRDAWKHDVHSRGKSNYPPAPTATLLPTAPSTATSTSNVHVTQSAASSHHPRVRSTTSAAPRLKAEESTSSQKSDISAMGQSESREQGRPPSRSQTLPPPATESQRPAPSPSSRPVDVPHAGEEYNEQDVFQPSGVPEESAFGIGASTRYDRPPRLPLPIEEELHTPGSPILSAIDLPLTHTDSDGVIPRRTSVLSSTTVDDDEIGDDMFANEAQSLAPTVPTLISWRGDSDKVYVTGTFVNWERKIKLNLDKEHGGYSAVVNLKPGTHHLKFMIRGDQTTSDDYPTTVDYAGNFVNYIEVVAPPVPTTEQEPAPAEPAPIPGALLPAGEVTVTGEPAARPIDIRTATRAPETAIGLPSTPQGAVGNDGTQSVARGGPADALRTEQAQHQERRPTAPPRQRVPRPKYTSEIPAFLLDLDGNNTDDGRSDRAKRVEQNLPQPPTLPMFLGKSILNGQMPHKDDASVLLMPNHTVLNHLATSSIKHGVLATSGTTRYKRKFLTTIMYKPTTTSDG</sequence>
<feature type="compositionally biased region" description="Polar residues" evidence="2">
    <location>
        <begin position="67"/>
        <end position="76"/>
    </location>
</feature>
<dbReference type="InterPro" id="IPR006828">
    <property type="entry name" value="ASC_dom"/>
</dbReference>
<comment type="caution">
    <text evidence="4">The sequence shown here is derived from an EMBL/GenBank/DDBJ whole genome shotgun (WGS) entry which is preliminary data.</text>
</comment>
<organism evidence="4 5">
    <name type="scientific">Friedmanniomyces simplex</name>
    <dbReference type="NCBI Taxonomy" id="329884"/>
    <lineage>
        <taxon>Eukaryota</taxon>
        <taxon>Fungi</taxon>
        <taxon>Dikarya</taxon>
        <taxon>Ascomycota</taxon>
        <taxon>Pezizomycotina</taxon>
        <taxon>Dothideomycetes</taxon>
        <taxon>Dothideomycetidae</taxon>
        <taxon>Mycosphaerellales</taxon>
        <taxon>Teratosphaeriaceae</taxon>
        <taxon>Friedmanniomyces</taxon>
    </lineage>
</organism>
<feature type="compositionally biased region" description="Basic and acidic residues" evidence="2">
    <location>
        <begin position="28"/>
        <end position="40"/>
    </location>
</feature>
<dbReference type="InterPro" id="IPR032640">
    <property type="entry name" value="AMPK1_CBM"/>
</dbReference>
<dbReference type="GO" id="GO:0007165">
    <property type="term" value="P:signal transduction"/>
    <property type="evidence" value="ECO:0007669"/>
    <property type="project" value="TreeGrafter"/>
</dbReference>
<dbReference type="GO" id="GO:0031588">
    <property type="term" value="C:nucleotide-activated protein kinase complex"/>
    <property type="evidence" value="ECO:0007669"/>
    <property type="project" value="TreeGrafter"/>
</dbReference>
<name>A0A4U0XVY5_9PEZI</name>
<comment type="similarity">
    <text evidence="1">Belongs to the 5'-AMP-activated protein kinase beta subunit family.</text>
</comment>
<feature type="region of interest" description="Disordered" evidence="2">
    <location>
        <begin position="1"/>
        <end position="179"/>
    </location>
</feature>
<dbReference type="InterPro" id="IPR037256">
    <property type="entry name" value="ASC_dom_sf"/>
</dbReference>
<feature type="region of interest" description="Disordered" evidence="2">
    <location>
        <begin position="376"/>
        <end position="434"/>
    </location>
</feature>
<dbReference type="Pfam" id="PF16561">
    <property type="entry name" value="AMPK1_CBM"/>
    <property type="match status" value="1"/>
</dbReference>
<dbReference type="Proteomes" id="UP000309340">
    <property type="component" value="Unassembled WGS sequence"/>
</dbReference>
<dbReference type="InterPro" id="IPR050827">
    <property type="entry name" value="CRP1_MDG1_kinase"/>
</dbReference>
<dbReference type="GO" id="GO:0005634">
    <property type="term" value="C:nucleus"/>
    <property type="evidence" value="ECO:0007669"/>
    <property type="project" value="TreeGrafter"/>
</dbReference>
<dbReference type="GO" id="GO:0005737">
    <property type="term" value="C:cytoplasm"/>
    <property type="evidence" value="ECO:0007669"/>
    <property type="project" value="TreeGrafter"/>
</dbReference>
<evidence type="ECO:0000313" key="5">
    <source>
        <dbReference type="Proteomes" id="UP000309340"/>
    </source>
</evidence>
<dbReference type="SUPFAM" id="SSF160219">
    <property type="entry name" value="AMPKBI-like"/>
    <property type="match status" value="1"/>
</dbReference>